<dbReference type="OrthoDB" id="9766909at2"/>
<evidence type="ECO:0000256" key="5">
    <source>
        <dbReference type="ARBA" id="ARBA00022676"/>
    </source>
</evidence>
<dbReference type="InterPro" id="IPR050396">
    <property type="entry name" value="Glycosyltr_51/Transpeptidase"/>
</dbReference>
<dbReference type="InterPro" id="IPR036950">
    <property type="entry name" value="PBP_transglycosylase"/>
</dbReference>
<dbReference type="STRING" id="262543.Exig_0667"/>
<keyword evidence="9" id="KW-0573">Peptidoglycan synthesis</keyword>
<keyword evidence="2" id="KW-1003">Cell membrane</keyword>
<evidence type="ECO:0000256" key="13">
    <source>
        <dbReference type="ARBA" id="ARBA00034000"/>
    </source>
</evidence>
<keyword evidence="12" id="KW-0961">Cell wall biogenesis/degradation</keyword>
<keyword evidence="4" id="KW-0645">Protease</keyword>
<dbReference type="GO" id="GO:0005886">
    <property type="term" value="C:plasma membrane"/>
    <property type="evidence" value="ECO:0007669"/>
    <property type="project" value="UniProtKB-SubCell"/>
</dbReference>
<evidence type="ECO:0000256" key="4">
    <source>
        <dbReference type="ARBA" id="ARBA00022670"/>
    </source>
</evidence>
<evidence type="ECO:0000313" key="18">
    <source>
        <dbReference type="Proteomes" id="UP000001681"/>
    </source>
</evidence>
<evidence type="ECO:0000259" key="16">
    <source>
        <dbReference type="Pfam" id="PF00912"/>
    </source>
</evidence>
<keyword evidence="10" id="KW-0472">Membrane</keyword>
<dbReference type="AlphaFoldDB" id="B1YK67"/>
<gene>
    <name evidence="17" type="ordered locus">Exig_0667</name>
</gene>
<comment type="catalytic activity">
    <reaction evidence="13">
        <text>Preferential cleavage: (Ac)2-L-Lys-D-Ala-|-D-Ala. Also transpeptidation of peptidyl-alanyl moieties that are N-acyl substituents of D-alanine.</text>
        <dbReference type="EC" id="3.4.16.4"/>
    </reaction>
</comment>
<reference evidence="17 18" key="2">
    <citation type="journal article" date="2008" name="BMC Genomics">
        <title>Architecture of thermal adaptation in an Exiguobacterium sibiricum strain isolated from 3 million year old permafrost: a genome and transcriptome approach.</title>
        <authorList>
            <person name="Rodrigues D.F."/>
            <person name="Ivanova N."/>
            <person name="He Z."/>
            <person name="Huebner M."/>
            <person name="Zhou J."/>
            <person name="Tiedje J.M."/>
        </authorList>
    </citation>
    <scope>NUCLEOTIDE SEQUENCE [LARGE SCALE GENOMIC DNA]</scope>
    <source>
        <strain evidence="18">DSM 17290 / CIP 109462 / JCM 13490 / 255-15</strain>
    </source>
</reference>
<dbReference type="Pfam" id="PF00912">
    <property type="entry name" value="Transgly"/>
    <property type="match status" value="1"/>
</dbReference>
<evidence type="ECO:0000259" key="15">
    <source>
        <dbReference type="Pfam" id="PF00905"/>
    </source>
</evidence>
<dbReference type="PANTHER" id="PTHR32282">
    <property type="entry name" value="BINDING PROTEIN TRANSPEPTIDASE, PUTATIVE-RELATED"/>
    <property type="match status" value="1"/>
</dbReference>
<dbReference type="Pfam" id="PF00905">
    <property type="entry name" value="Transpeptidase"/>
    <property type="match status" value="1"/>
</dbReference>
<dbReference type="GO" id="GO:0030288">
    <property type="term" value="C:outer membrane-bounded periplasmic space"/>
    <property type="evidence" value="ECO:0007669"/>
    <property type="project" value="TreeGrafter"/>
</dbReference>
<dbReference type="GO" id="GO:0009252">
    <property type="term" value="P:peptidoglycan biosynthetic process"/>
    <property type="evidence" value="ECO:0007669"/>
    <property type="project" value="UniProtKB-KW"/>
</dbReference>
<evidence type="ECO:0000313" key="17">
    <source>
        <dbReference type="EMBL" id="ACB60148.1"/>
    </source>
</evidence>
<dbReference type="eggNOG" id="COG0744">
    <property type="taxonomic scope" value="Bacteria"/>
</dbReference>
<dbReference type="Gene3D" id="1.10.3810.10">
    <property type="entry name" value="Biosynthetic peptidoglycan transglycosylase-like"/>
    <property type="match status" value="1"/>
</dbReference>
<evidence type="ECO:0000256" key="3">
    <source>
        <dbReference type="ARBA" id="ARBA00022645"/>
    </source>
</evidence>
<evidence type="ECO:0000256" key="8">
    <source>
        <dbReference type="ARBA" id="ARBA00022960"/>
    </source>
</evidence>
<evidence type="ECO:0000256" key="14">
    <source>
        <dbReference type="ARBA" id="ARBA00049902"/>
    </source>
</evidence>
<dbReference type="InterPro" id="IPR001264">
    <property type="entry name" value="Glyco_trans_51"/>
</dbReference>
<evidence type="ECO:0000256" key="12">
    <source>
        <dbReference type="ARBA" id="ARBA00023316"/>
    </source>
</evidence>
<dbReference type="HOGENOM" id="CLU_006354_2_2_9"/>
<feature type="domain" description="Penicillin-binding protein transpeptidase" evidence="15">
    <location>
        <begin position="322"/>
        <end position="556"/>
    </location>
</feature>
<evidence type="ECO:0000256" key="1">
    <source>
        <dbReference type="ARBA" id="ARBA00004236"/>
    </source>
</evidence>
<keyword evidence="6 17" id="KW-0808">Transferase</keyword>
<dbReference type="GO" id="GO:0009002">
    <property type="term" value="F:serine-type D-Ala-D-Ala carboxypeptidase activity"/>
    <property type="evidence" value="ECO:0007669"/>
    <property type="project" value="UniProtKB-EC"/>
</dbReference>
<dbReference type="InterPro" id="IPR023346">
    <property type="entry name" value="Lysozyme-like_dom_sf"/>
</dbReference>
<keyword evidence="8" id="KW-0133">Cell shape</keyword>
<reference evidence="18" key="3">
    <citation type="submission" date="2008-04" db="EMBL/GenBank/DDBJ databases">
        <title>Complete sequence of chromosome of Exiguobacterium sibiricum 255-15.</title>
        <authorList>
            <consortium name="US DOE Joint Genome Institute"/>
            <person name="Copeland A."/>
            <person name="Lucas S."/>
            <person name="Lapidus A."/>
            <person name="Glavina del Rio T."/>
            <person name="Dalin E."/>
            <person name="Tice H."/>
            <person name="Bruce D."/>
            <person name="Goodwin L."/>
            <person name="Pitluck S."/>
            <person name="Kiss H."/>
            <person name="Chertkov O."/>
            <person name="Monk C."/>
            <person name="Brettin T."/>
            <person name="Detter J.C."/>
            <person name="Han C."/>
            <person name="Kuske C.R."/>
            <person name="Schmutz J."/>
            <person name="Larimer F."/>
            <person name="Land M."/>
            <person name="Hauser L."/>
            <person name="Kyrpides N."/>
            <person name="Mikhailova N."/>
            <person name="Vishnivetskaya T."/>
            <person name="Rodrigues D.F."/>
            <person name="Gilichinsky D."/>
            <person name="Tiedje J."/>
            <person name="Richardson P."/>
        </authorList>
    </citation>
    <scope>NUCLEOTIDE SEQUENCE [LARGE SCALE GENOMIC DNA]</scope>
    <source>
        <strain evidence="18">DSM 17290 / CIP 109462 / JCM 13490 / 255-15</strain>
    </source>
</reference>
<protein>
    <submittedName>
        <fullName evidence="17">Glycosyl transferase family 51</fullName>
    </submittedName>
</protein>
<keyword evidence="3" id="KW-0121">Carboxypeptidase</keyword>
<dbReference type="GO" id="GO:0071555">
    <property type="term" value="P:cell wall organization"/>
    <property type="evidence" value="ECO:0007669"/>
    <property type="project" value="UniProtKB-KW"/>
</dbReference>
<comment type="subcellular location">
    <subcellularLocation>
        <location evidence="1">Cell membrane</location>
    </subcellularLocation>
</comment>
<dbReference type="Proteomes" id="UP000001681">
    <property type="component" value="Chromosome"/>
</dbReference>
<evidence type="ECO:0000256" key="10">
    <source>
        <dbReference type="ARBA" id="ARBA00023136"/>
    </source>
</evidence>
<dbReference type="EMBL" id="CP001022">
    <property type="protein sequence ID" value="ACB60148.1"/>
    <property type="molecule type" value="Genomic_DNA"/>
</dbReference>
<evidence type="ECO:0000256" key="11">
    <source>
        <dbReference type="ARBA" id="ARBA00023268"/>
    </source>
</evidence>
<evidence type="ECO:0000256" key="6">
    <source>
        <dbReference type="ARBA" id="ARBA00022679"/>
    </source>
</evidence>
<dbReference type="RefSeq" id="WP_012369572.1">
    <property type="nucleotide sequence ID" value="NC_010556.1"/>
</dbReference>
<reference evidence="17 18" key="1">
    <citation type="journal article" date="2006" name="Extremophiles">
        <title>Characterization of Exiguobacterium isolates from the Siberian permafrost. Description of Exiguobacterium sibiricum sp. nov.</title>
        <authorList>
            <person name="Rodrigues D.F."/>
            <person name="Goris J."/>
            <person name="Vishnivetskaya T."/>
            <person name="Gilichinsky D."/>
            <person name="Thomashow M.F."/>
            <person name="Tiedje J.M."/>
        </authorList>
    </citation>
    <scope>NUCLEOTIDE SEQUENCE [LARGE SCALE GENOMIC DNA]</scope>
    <source>
        <strain evidence="18">DSM 17290 / CIP 109462 / JCM 13490 / 255-15</strain>
    </source>
</reference>
<sequence length="591" mass="66225">MRITTGYALVLALAFSLVLTLFSVRNQLDLAQDLFSWADQKTTERPLASYQPITVTYQKERLELYDGLRRNDLKASALPPKVAQAFIAIEDQRFYQHDGYDITGILRAFTENQSGDNKGQGGSTITQQLARMTYLSTEKTYTRKIKEILIAMELEQKYSKKELLTAYVNQAYFANNIYGIELAATSYLGKHAEDLSWAEVSYLAAIPNNPSLYNPLRFPKNTGKRQQRILKALQQTQDIPNKVRKQSINVSFNKPIIRYPDYIDASVSEAIRQTADLKNLNMSQAEQYLHQHGAVIQTYLDPTEQTRAKQAIQRLPHPIEGAYVGIDGDTRGVTALVGNKSNVPGQLNRAVQSYRQPGSTLKPLLVYGPYLEKTKKTLTSRLDGSPVCFDGYCPQNSSNRILGSVTIADAIAYSYNTPALRAFSVSFNEGLKTIRPFRFSQWTEEDNSYNSALGGLKYGVSPLELTNAYTTLVNDGLYSPSSMIRTITTDQGTLYRHVMSTDRIWSSRTNQLLRKGLHNVMTYGTGRLGYDHAPAYIGGKTGTTNDNKDMWFVGMKNQHVGGIWIGADIPRAFPSEANSTLQVRTWASIVQ</sequence>
<proteinExistence type="predicted"/>
<dbReference type="GO" id="GO:0008658">
    <property type="term" value="F:penicillin binding"/>
    <property type="evidence" value="ECO:0007669"/>
    <property type="project" value="InterPro"/>
</dbReference>
<dbReference type="GO" id="GO:0006508">
    <property type="term" value="P:proteolysis"/>
    <property type="evidence" value="ECO:0007669"/>
    <property type="project" value="UniProtKB-KW"/>
</dbReference>
<dbReference type="CAZy" id="GT51">
    <property type="family name" value="Glycosyltransferase Family 51"/>
</dbReference>
<evidence type="ECO:0000256" key="2">
    <source>
        <dbReference type="ARBA" id="ARBA00022475"/>
    </source>
</evidence>
<dbReference type="SUPFAM" id="SSF56601">
    <property type="entry name" value="beta-lactamase/transpeptidase-like"/>
    <property type="match status" value="1"/>
</dbReference>
<keyword evidence="7" id="KW-0378">Hydrolase</keyword>
<dbReference type="GO" id="GO:0008360">
    <property type="term" value="P:regulation of cell shape"/>
    <property type="evidence" value="ECO:0007669"/>
    <property type="project" value="UniProtKB-KW"/>
</dbReference>
<evidence type="ECO:0000256" key="9">
    <source>
        <dbReference type="ARBA" id="ARBA00022984"/>
    </source>
</evidence>
<evidence type="ECO:0000256" key="7">
    <source>
        <dbReference type="ARBA" id="ARBA00022801"/>
    </source>
</evidence>
<keyword evidence="11" id="KW-0511">Multifunctional enzyme</keyword>
<name>B1YK67_EXIS2</name>
<dbReference type="SUPFAM" id="SSF53955">
    <property type="entry name" value="Lysozyme-like"/>
    <property type="match status" value="1"/>
</dbReference>
<dbReference type="PANTHER" id="PTHR32282:SF11">
    <property type="entry name" value="PENICILLIN-BINDING PROTEIN 1B"/>
    <property type="match status" value="1"/>
</dbReference>
<organism evidence="17 18">
    <name type="scientific">Exiguobacterium sibiricum (strain DSM 17290 / CCUG 55495 / CIP 109462 / JCM 13490 / 255-15)</name>
    <dbReference type="NCBI Taxonomy" id="262543"/>
    <lineage>
        <taxon>Bacteria</taxon>
        <taxon>Bacillati</taxon>
        <taxon>Bacillota</taxon>
        <taxon>Bacilli</taxon>
        <taxon>Bacillales</taxon>
        <taxon>Bacillales Family XII. Incertae Sedis</taxon>
        <taxon>Exiguobacterium</taxon>
    </lineage>
</organism>
<comment type="catalytic activity">
    <reaction evidence="14">
        <text>[GlcNAc-(1-&gt;4)-Mur2Ac(oyl-L-Ala-gamma-D-Glu-L-Lys-D-Ala-D-Ala)](n)-di-trans,octa-cis-undecaprenyl diphosphate + beta-D-GlcNAc-(1-&gt;4)-Mur2Ac(oyl-L-Ala-gamma-D-Glu-L-Lys-D-Ala-D-Ala)-di-trans,octa-cis-undecaprenyl diphosphate = [GlcNAc-(1-&gt;4)-Mur2Ac(oyl-L-Ala-gamma-D-Glu-L-Lys-D-Ala-D-Ala)](n+1)-di-trans,octa-cis-undecaprenyl diphosphate + di-trans,octa-cis-undecaprenyl diphosphate + H(+)</text>
        <dbReference type="Rhea" id="RHEA:23708"/>
        <dbReference type="Rhea" id="RHEA-COMP:9602"/>
        <dbReference type="Rhea" id="RHEA-COMP:9603"/>
        <dbReference type="ChEBI" id="CHEBI:15378"/>
        <dbReference type="ChEBI" id="CHEBI:58405"/>
        <dbReference type="ChEBI" id="CHEBI:60033"/>
        <dbReference type="ChEBI" id="CHEBI:78435"/>
        <dbReference type="EC" id="2.4.99.28"/>
    </reaction>
</comment>
<dbReference type="Gene3D" id="3.40.710.10">
    <property type="entry name" value="DD-peptidase/beta-lactamase superfamily"/>
    <property type="match status" value="1"/>
</dbReference>
<accession>B1YK67</accession>
<dbReference type="InterPro" id="IPR001460">
    <property type="entry name" value="PCN-bd_Tpept"/>
</dbReference>
<dbReference type="GO" id="GO:0008955">
    <property type="term" value="F:peptidoglycan glycosyltransferase activity"/>
    <property type="evidence" value="ECO:0007669"/>
    <property type="project" value="UniProtKB-EC"/>
</dbReference>
<dbReference type="InterPro" id="IPR012338">
    <property type="entry name" value="Beta-lactam/transpept-like"/>
</dbReference>
<keyword evidence="5" id="KW-0328">Glycosyltransferase</keyword>
<dbReference type="KEGG" id="esi:Exig_0667"/>
<keyword evidence="18" id="KW-1185">Reference proteome</keyword>
<feature type="domain" description="Glycosyl transferase family 51" evidence="16">
    <location>
        <begin position="67"/>
        <end position="233"/>
    </location>
</feature>